<keyword evidence="2 4" id="KW-1133">Transmembrane helix</keyword>
<dbReference type="PANTHER" id="PTHR11360">
    <property type="entry name" value="MONOCARBOXYLATE TRANSPORTER"/>
    <property type="match status" value="1"/>
</dbReference>
<dbReference type="AlphaFoldDB" id="A0A7V8FY16"/>
<dbReference type="Pfam" id="PF07690">
    <property type="entry name" value="MFS_1"/>
    <property type="match status" value="1"/>
</dbReference>
<evidence type="ECO:0000313" key="7">
    <source>
        <dbReference type="Proteomes" id="UP000462435"/>
    </source>
</evidence>
<feature type="transmembrane region" description="Helical" evidence="4">
    <location>
        <begin position="9"/>
        <end position="28"/>
    </location>
</feature>
<dbReference type="GO" id="GO:0022857">
    <property type="term" value="F:transmembrane transporter activity"/>
    <property type="evidence" value="ECO:0007669"/>
    <property type="project" value="InterPro"/>
</dbReference>
<dbReference type="InterPro" id="IPR020846">
    <property type="entry name" value="MFS_dom"/>
</dbReference>
<feature type="transmembrane region" description="Helical" evidence="4">
    <location>
        <begin position="100"/>
        <end position="123"/>
    </location>
</feature>
<reference evidence="7" key="1">
    <citation type="journal article" date="2020" name="MBio">
        <title>Horizontal gene transfer to a defensive symbiont with a reduced genome amongst a multipartite beetle microbiome.</title>
        <authorList>
            <person name="Waterworth S.C."/>
            <person name="Florez L.V."/>
            <person name="Rees E.R."/>
            <person name="Hertweck C."/>
            <person name="Kaltenpoth M."/>
            <person name="Kwan J.C."/>
        </authorList>
    </citation>
    <scope>NUCLEOTIDE SEQUENCE [LARGE SCALE GENOMIC DNA]</scope>
</reference>
<sequence length="174" mass="18089">MNGMNHRGLVLCLGAGQMVSWGITYYLIGALGPSMATGLGWSAALIQGGFALALLTMGLCSPWAGALSDRHGGRLVMCAGSLFNAAGCALLALSRDAAEYYAGWLLLGLGMRCTLYDAAFAALARIMGGNARRAMAQITLPGGLSATLFWPLGQVLSELAGWRGALWCYALLAL</sequence>
<evidence type="ECO:0000259" key="5">
    <source>
        <dbReference type="PROSITE" id="PS50850"/>
    </source>
</evidence>
<keyword evidence="1 4" id="KW-0812">Transmembrane</keyword>
<gene>
    <name evidence="6" type="primary">mdtL</name>
    <name evidence="6" type="ORF">GAK35_01485</name>
</gene>
<name>A0A7V8FY16_9BURK</name>
<evidence type="ECO:0000313" key="6">
    <source>
        <dbReference type="EMBL" id="KAF1045159.1"/>
    </source>
</evidence>
<evidence type="ECO:0000256" key="2">
    <source>
        <dbReference type="ARBA" id="ARBA00022989"/>
    </source>
</evidence>
<comment type="caution">
    <text evidence="6">The sequence shown here is derived from an EMBL/GenBank/DDBJ whole genome shotgun (WGS) entry which is preliminary data.</text>
</comment>
<protein>
    <submittedName>
        <fullName evidence="6">Multidrug resistance protein MdtL</fullName>
    </submittedName>
</protein>
<feature type="transmembrane region" description="Helical" evidence="4">
    <location>
        <begin position="75"/>
        <end position="94"/>
    </location>
</feature>
<dbReference type="EMBL" id="WNDX01000034">
    <property type="protein sequence ID" value="KAF1045159.1"/>
    <property type="molecule type" value="Genomic_DNA"/>
</dbReference>
<feature type="transmembrane region" description="Helical" evidence="4">
    <location>
        <begin position="40"/>
        <end position="63"/>
    </location>
</feature>
<dbReference type="Proteomes" id="UP000462435">
    <property type="component" value="Unassembled WGS sequence"/>
</dbReference>
<evidence type="ECO:0000256" key="1">
    <source>
        <dbReference type="ARBA" id="ARBA00022692"/>
    </source>
</evidence>
<dbReference type="PANTHER" id="PTHR11360:SF284">
    <property type="entry name" value="EG:103B4.3 PROTEIN-RELATED"/>
    <property type="match status" value="1"/>
</dbReference>
<organism evidence="6 7">
    <name type="scientific">Herbaspirillum frisingense</name>
    <dbReference type="NCBI Taxonomy" id="92645"/>
    <lineage>
        <taxon>Bacteria</taxon>
        <taxon>Pseudomonadati</taxon>
        <taxon>Pseudomonadota</taxon>
        <taxon>Betaproteobacteria</taxon>
        <taxon>Burkholderiales</taxon>
        <taxon>Oxalobacteraceae</taxon>
        <taxon>Herbaspirillum</taxon>
    </lineage>
</organism>
<dbReference type="InterPro" id="IPR050327">
    <property type="entry name" value="Proton-linked_MCT"/>
</dbReference>
<proteinExistence type="predicted"/>
<dbReference type="SUPFAM" id="SSF103473">
    <property type="entry name" value="MFS general substrate transporter"/>
    <property type="match status" value="1"/>
</dbReference>
<accession>A0A7V8FY16</accession>
<evidence type="ECO:0000256" key="4">
    <source>
        <dbReference type="SAM" id="Phobius"/>
    </source>
</evidence>
<dbReference type="PROSITE" id="PS50850">
    <property type="entry name" value="MFS"/>
    <property type="match status" value="1"/>
</dbReference>
<dbReference type="InterPro" id="IPR011701">
    <property type="entry name" value="MFS"/>
</dbReference>
<dbReference type="Gene3D" id="1.20.1250.20">
    <property type="entry name" value="MFS general substrate transporter like domains"/>
    <property type="match status" value="1"/>
</dbReference>
<dbReference type="InterPro" id="IPR036259">
    <property type="entry name" value="MFS_trans_sf"/>
</dbReference>
<evidence type="ECO:0000256" key="3">
    <source>
        <dbReference type="ARBA" id="ARBA00023136"/>
    </source>
</evidence>
<feature type="domain" description="Major facilitator superfamily (MFS) profile" evidence="5">
    <location>
        <begin position="1"/>
        <end position="174"/>
    </location>
</feature>
<keyword evidence="3 4" id="KW-0472">Membrane</keyword>